<gene>
    <name evidence="2" type="ORF">LG34_06130</name>
</gene>
<dbReference type="AlphaFoldDB" id="A0A2V1JS88"/>
<reference evidence="2 3" key="1">
    <citation type="submission" date="2014-09" db="EMBL/GenBank/DDBJ databases">
        <title>Butyrate-producing bacteria isolated from human gut.</title>
        <authorList>
            <person name="Zhang Q."/>
            <person name="Zhao L."/>
        </authorList>
    </citation>
    <scope>NUCLEOTIDE SEQUENCE [LARGE SCALE GENOMIC DNA]</scope>
    <source>
        <strain evidence="2 3">21</strain>
    </source>
</reference>
<keyword evidence="3" id="KW-1185">Reference proteome</keyword>
<evidence type="ECO:0000313" key="2">
    <source>
        <dbReference type="EMBL" id="PWE87106.1"/>
    </source>
</evidence>
<keyword evidence="1" id="KW-0472">Membrane</keyword>
<accession>A0A2V1JS88</accession>
<sequence>MTFVQILILIFVIFLCVYEITNRVCECKEEKYKRAGISNMFNSAWEAYLDEQSRNAETETGNREE</sequence>
<dbReference type="Proteomes" id="UP000245288">
    <property type="component" value="Unassembled WGS sequence"/>
</dbReference>
<feature type="transmembrane region" description="Helical" evidence="1">
    <location>
        <begin position="6"/>
        <end position="25"/>
    </location>
</feature>
<evidence type="ECO:0000313" key="3">
    <source>
        <dbReference type="Proteomes" id="UP000245288"/>
    </source>
</evidence>
<dbReference type="EMBL" id="JRFU01000061">
    <property type="protein sequence ID" value="PWE87106.1"/>
    <property type="molecule type" value="Genomic_DNA"/>
</dbReference>
<comment type="caution">
    <text evidence="2">The sequence shown here is derived from an EMBL/GenBank/DDBJ whole genome shotgun (WGS) entry which is preliminary data.</text>
</comment>
<proteinExistence type="predicted"/>
<keyword evidence="1" id="KW-1133">Transmembrane helix</keyword>
<organism evidence="2 3">
    <name type="scientific">Eubacterium ramulus</name>
    <dbReference type="NCBI Taxonomy" id="39490"/>
    <lineage>
        <taxon>Bacteria</taxon>
        <taxon>Bacillati</taxon>
        <taxon>Bacillota</taxon>
        <taxon>Clostridia</taxon>
        <taxon>Eubacteriales</taxon>
        <taxon>Eubacteriaceae</taxon>
        <taxon>Eubacterium</taxon>
    </lineage>
</organism>
<keyword evidence="1" id="KW-0812">Transmembrane</keyword>
<name>A0A2V1JS88_EUBRA</name>
<evidence type="ECO:0000256" key="1">
    <source>
        <dbReference type="SAM" id="Phobius"/>
    </source>
</evidence>
<protein>
    <submittedName>
        <fullName evidence="2">Uncharacterized protein</fullName>
    </submittedName>
</protein>